<dbReference type="EMBL" id="SNRW01014824">
    <property type="protein sequence ID" value="KAA6371040.1"/>
    <property type="molecule type" value="Genomic_DNA"/>
</dbReference>
<dbReference type="Proteomes" id="UP000324800">
    <property type="component" value="Unassembled WGS sequence"/>
</dbReference>
<accession>A0A5J4ULW7</accession>
<reference evidence="1 2" key="1">
    <citation type="submission" date="2019-03" db="EMBL/GenBank/DDBJ databases">
        <title>Single cell metagenomics reveals metabolic interactions within the superorganism composed of flagellate Streblomastix strix and complex community of Bacteroidetes bacteria on its surface.</title>
        <authorList>
            <person name="Treitli S.C."/>
            <person name="Kolisko M."/>
            <person name="Husnik F."/>
            <person name="Keeling P."/>
            <person name="Hampl V."/>
        </authorList>
    </citation>
    <scope>NUCLEOTIDE SEQUENCE [LARGE SCALE GENOMIC DNA]</scope>
    <source>
        <strain evidence="1">ST1C</strain>
    </source>
</reference>
<sequence>IHAHQQFQIELKGHFRNQHLRIVYIVAQYVMDYWWDDIGLRALDTELPDMSNVIIILGTAT</sequence>
<dbReference type="AlphaFoldDB" id="A0A5J4ULW7"/>
<comment type="caution">
    <text evidence="1">The sequence shown here is derived from an EMBL/GenBank/DDBJ whole genome shotgun (WGS) entry which is preliminary data.</text>
</comment>
<evidence type="ECO:0000313" key="1">
    <source>
        <dbReference type="EMBL" id="KAA6371040.1"/>
    </source>
</evidence>
<organism evidence="1 2">
    <name type="scientific">Streblomastix strix</name>
    <dbReference type="NCBI Taxonomy" id="222440"/>
    <lineage>
        <taxon>Eukaryota</taxon>
        <taxon>Metamonada</taxon>
        <taxon>Preaxostyla</taxon>
        <taxon>Oxymonadida</taxon>
        <taxon>Streblomastigidae</taxon>
        <taxon>Streblomastix</taxon>
    </lineage>
</organism>
<evidence type="ECO:0000313" key="2">
    <source>
        <dbReference type="Proteomes" id="UP000324800"/>
    </source>
</evidence>
<name>A0A5J4ULW7_9EUKA</name>
<protein>
    <submittedName>
        <fullName evidence="1">Uncharacterized protein</fullName>
    </submittedName>
</protein>
<feature type="non-terminal residue" evidence="1">
    <location>
        <position position="1"/>
    </location>
</feature>
<gene>
    <name evidence="1" type="ORF">EZS28_033432</name>
</gene>
<proteinExistence type="predicted"/>